<evidence type="ECO:0000259" key="1">
    <source>
        <dbReference type="Pfam" id="PF06283"/>
    </source>
</evidence>
<accession>A0ABQ2BAH4</accession>
<evidence type="ECO:0000313" key="2">
    <source>
        <dbReference type="EMBL" id="GGI10871.1"/>
    </source>
</evidence>
<dbReference type="Pfam" id="PF06283">
    <property type="entry name" value="ThuA"/>
    <property type="match status" value="1"/>
</dbReference>
<comment type="caution">
    <text evidence="2">The sequence shown here is derived from an EMBL/GenBank/DDBJ whole genome shotgun (WGS) entry which is preliminary data.</text>
</comment>
<dbReference type="RefSeq" id="WP_188524842.1">
    <property type="nucleotide sequence ID" value="NZ_BMDG01000012.1"/>
</dbReference>
<gene>
    <name evidence="2" type="ORF">GCM10007368_33390</name>
</gene>
<sequence length="247" mass="27707">MTTRVLVWNENVHETTQAEIRAIYPDGIHGAIAEGLTELLGDDVEVRTATLAEPEHGLSEEALAGTDVLLWWGHMAHDQVDDEVVARVQRHVLGGMGLLVLHSAHFSKIFIRLMGTTCSLAWRNDAERELVWTTSPGHPIAAGIEQPLVVEHQEMYGEHFDIPNPDEVVFISSFEGGEVFRSGVTFTRGRGRIFYFSPGDQEYPVYFHPQVRRVLANGVRWAAPADGERRLPEVTNPARRDWLVQPV</sequence>
<protein>
    <submittedName>
        <fullName evidence="2">Trehalose utilization protein ThuA</fullName>
    </submittedName>
</protein>
<keyword evidence="3" id="KW-1185">Reference proteome</keyword>
<dbReference type="EMBL" id="BMDG01000012">
    <property type="protein sequence ID" value="GGI10871.1"/>
    <property type="molecule type" value="Genomic_DNA"/>
</dbReference>
<dbReference type="InterPro" id="IPR029062">
    <property type="entry name" value="Class_I_gatase-like"/>
</dbReference>
<proteinExistence type="predicted"/>
<dbReference type="Gene3D" id="3.40.50.880">
    <property type="match status" value="1"/>
</dbReference>
<reference evidence="3" key="1">
    <citation type="journal article" date="2019" name="Int. J. Syst. Evol. Microbiol.">
        <title>The Global Catalogue of Microorganisms (GCM) 10K type strain sequencing project: providing services to taxonomists for standard genome sequencing and annotation.</title>
        <authorList>
            <consortium name="The Broad Institute Genomics Platform"/>
            <consortium name="The Broad Institute Genome Sequencing Center for Infectious Disease"/>
            <person name="Wu L."/>
            <person name="Ma J."/>
        </authorList>
    </citation>
    <scope>NUCLEOTIDE SEQUENCE [LARGE SCALE GENOMIC DNA]</scope>
    <source>
        <strain evidence="3">CCM 8653</strain>
    </source>
</reference>
<feature type="domain" description="ThuA-like" evidence="1">
    <location>
        <begin position="4"/>
        <end position="222"/>
    </location>
</feature>
<evidence type="ECO:0000313" key="3">
    <source>
        <dbReference type="Proteomes" id="UP000632535"/>
    </source>
</evidence>
<name>A0ABQ2BAH4_9MICO</name>
<dbReference type="InterPro" id="IPR009381">
    <property type="entry name" value="Trehalose_catabolism_ThuA_prok"/>
</dbReference>
<dbReference type="SUPFAM" id="SSF52317">
    <property type="entry name" value="Class I glutamine amidotransferase-like"/>
    <property type="match status" value="1"/>
</dbReference>
<dbReference type="Proteomes" id="UP000632535">
    <property type="component" value="Unassembled WGS sequence"/>
</dbReference>
<dbReference type="PIRSF" id="PIRSF030013">
    <property type="entry name" value="ThuA"/>
    <property type="match status" value="1"/>
</dbReference>
<dbReference type="InterPro" id="IPR029010">
    <property type="entry name" value="ThuA-like"/>
</dbReference>
<organism evidence="2 3">
    <name type="scientific">Isoptericola cucumis</name>
    <dbReference type="NCBI Taxonomy" id="1776856"/>
    <lineage>
        <taxon>Bacteria</taxon>
        <taxon>Bacillati</taxon>
        <taxon>Actinomycetota</taxon>
        <taxon>Actinomycetes</taxon>
        <taxon>Micrococcales</taxon>
        <taxon>Promicromonosporaceae</taxon>
        <taxon>Isoptericola</taxon>
    </lineage>
</organism>